<dbReference type="PANTHER" id="PTHR46169:SF29">
    <property type="entry name" value="DNA REPLICATION-RELATED ELEMENT FACTOR, ISOFORM A"/>
    <property type="match status" value="1"/>
</dbReference>
<dbReference type="InterPro" id="IPR052717">
    <property type="entry name" value="Vacuolar_transposase_reg"/>
</dbReference>
<feature type="compositionally biased region" description="Low complexity" evidence="1">
    <location>
        <begin position="33"/>
        <end position="57"/>
    </location>
</feature>
<evidence type="ECO:0000256" key="1">
    <source>
        <dbReference type="SAM" id="MobiDB-lite"/>
    </source>
</evidence>
<dbReference type="Pfam" id="PF05699">
    <property type="entry name" value="Dimer_Tnp_hAT"/>
    <property type="match status" value="1"/>
</dbReference>
<protein>
    <recommendedName>
        <fullName evidence="2">HAT C-terminal dimerisation domain-containing protein</fullName>
    </recommendedName>
</protein>
<dbReference type="AlphaFoldDB" id="H3GUF5"/>
<dbReference type="eggNOG" id="ENOG502RXD8">
    <property type="taxonomic scope" value="Eukaryota"/>
</dbReference>
<proteinExistence type="predicted"/>
<dbReference type="Proteomes" id="UP000005238">
    <property type="component" value="Unassembled WGS sequence"/>
</dbReference>
<dbReference type="GO" id="GO:0006357">
    <property type="term" value="P:regulation of transcription by RNA polymerase II"/>
    <property type="evidence" value="ECO:0000318"/>
    <property type="project" value="GO_Central"/>
</dbReference>
<dbReference type="EnsemblProtists" id="Phyra80851">
    <property type="protein sequence ID" value="Phyra80851"/>
    <property type="gene ID" value="Phyra80851"/>
</dbReference>
<name>H3GUF5_PHYRM</name>
<dbReference type="SUPFAM" id="SSF53098">
    <property type="entry name" value="Ribonuclease H-like"/>
    <property type="match status" value="1"/>
</dbReference>
<dbReference type="VEuPathDB" id="FungiDB:KRP23_11462"/>
<sequence>MASTSELHAASSGEQDVGMTLSIESKDEEEEALALPSEMMASAASSSNSHPSAPTAARSNPGGSNNVSAVYRWYEVEESISAKKREESSIAKCKLCRQQGKLERKTCVRFSKSVTSNLWRHLKENHPDVYEKHAGEKKSVQMHRVVGIKKRGRKKKVVAPTPPATVAAVLADAAAGSIDETTGDKVQTQVQGDKGRSATAVKKAKRGDHPTHSFPDYPLGSALHHQLQAASRQMAPTVAGANARASTAAANFNPEKVREAMGYLCLYEMLPFELGSSHAFRSLMVECSGGLSGLIDDSNSFALFATEITLGYAKKMAAEVKVRTVMQMKMTDFSHLMISEWCSSNYGDTNEMNVSASTASVGCCVPSSNNDVVFLALFAVGLDQEFNPFRRCLHVSLIGSYRAGRGDSIAAELTRDKELKKAMERVAPSRYMPEIIAVEPPCSKYQSFCSDHKLHFLESVPTLLQNIMIATINGVGITDCYCLGSEAITDTGASDFLGFRNRRLDKGEYVESSSAAVAAGSSSDAFYGLSAVEIASSVLEELPTSLTGHTYRDLMNKVMYLLAHFKQSPRSRRVLRRLALEQCGLNAESYERLFIDRLRDMVISVSGICSVLSVVENMMLTLKKYFLLHKDSDSDFSKLIQLSSLSRYEWSRVRYLTVILKPFAEATAKLDGEQYVVSSLIVPSVFTLIDKLRELHPANAGFTDGSSSSTGVAEGLPEDIEALRELAFTNLSACFGHLFSAPGATWSMEKRQTFNLLWSATILDPRTRSFIIKGSLPQHDFWEIVKSEAANIAGTKVKDKDSGNDLGESSISLEDSSHLDGNVGKTLWDDLQANLASCAQEEMLLSSAKSSLEINKSSNLLEVEVSFFQEEGRIALRANPLEWWQNMRMKYPFLARLARYVLSIPCNVKVDDNPVLCDGGLVKRAPSQMTVADLCDLLAASMNLRTEKNPHFEAASKQMWSTV</sequence>
<evidence type="ECO:0000313" key="3">
    <source>
        <dbReference type="EnsemblProtists" id="Phyra80851"/>
    </source>
</evidence>
<dbReference type="HOGENOM" id="CLU_308078_0_0_1"/>
<accession>H3GUF5</accession>
<reference evidence="3" key="2">
    <citation type="submission" date="2015-06" db="UniProtKB">
        <authorList>
            <consortium name="EnsemblProtists"/>
        </authorList>
    </citation>
    <scope>IDENTIFICATION</scope>
    <source>
        <strain evidence="3">Pr102</strain>
    </source>
</reference>
<evidence type="ECO:0000313" key="4">
    <source>
        <dbReference type="Proteomes" id="UP000005238"/>
    </source>
</evidence>
<dbReference type="VEuPathDB" id="FungiDB:KRP22_8618"/>
<feature type="region of interest" description="Disordered" evidence="1">
    <location>
        <begin position="184"/>
        <end position="212"/>
    </location>
</feature>
<dbReference type="GO" id="GO:0005634">
    <property type="term" value="C:nucleus"/>
    <property type="evidence" value="ECO:0000318"/>
    <property type="project" value="GO_Central"/>
</dbReference>
<dbReference type="PANTHER" id="PTHR46169">
    <property type="entry name" value="DNA REPLICATION-RELATED ELEMENT FACTOR, ISOFORM A"/>
    <property type="match status" value="1"/>
</dbReference>
<evidence type="ECO:0000259" key="2">
    <source>
        <dbReference type="Pfam" id="PF05699"/>
    </source>
</evidence>
<reference evidence="4" key="1">
    <citation type="journal article" date="2006" name="Science">
        <title>Phytophthora genome sequences uncover evolutionary origins and mechanisms of pathogenesis.</title>
        <authorList>
            <person name="Tyler B.M."/>
            <person name="Tripathy S."/>
            <person name="Zhang X."/>
            <person name="Dehal P."/>
            <person name="Jiang R.H."/>
            <person name="Aerts A."/>
            <person name="Arredondo F.D."/>
            <person name="Baxter L."/>
            <person name="Bensasson D."/>
            <person name="Beynon J.L."/>
            <person name="Chapman J."/>
            <person name="Damasceno C.M."/>
            <person name="Dorrance A.E."/>
            <person name="Dou D."/>
            <person name="Dickerman A.W."/>
            <person name="Dubchak I.L."/>
            <person name="Garbelotto M."/>
            <person name="Gijzen M."/>
            <person name="Gordon S.G."/>
            <person name="Govers F."/>
            <person name="Grunwald N.J."/>
            <person name="Huang W."/>
            <person name="Ivors K.L."/>
            <person name="Jones R.W."/>
            <person name="Kamoun S."/>
            <person name="Krampis K."/>
            <person name="Lamour K.H."/>
            <person name="Lee M.K."/>
            <person name="McDonald W.H."/>
            <person name="Medina M."/>
            <person name="Meijer H.J."/>
            <person name="Nordberg E.K."/>
            <person name="Maclean D.J."/>
            <person name="Ospina-Giraldo M.D."/>
            <person name="Morris P.F."/>
            <person name="Phuntumart V."/>
            <person name="Putnam N.H."/>
            <person name="Rash S."/>
            <person name="Rose J.K."/>
            <person name="Sakihama Y."/>
            <person name="Salamov A.A."/>
            <person name="Savidor A."/>
            <person name="Scheuring C.F."/>
            <person name="Smith B.M."/>
            <person name="Sobral B.W."/>
            <person name="Terry A."/>
            <person name="Torto-Alalibo T.A."/>
            <person name="Win J."/>
            <person name="Xu Z."/>
            <person name="Zhang H."/>
            <person name="Grigoriev I.V."/>
            <person name="Rokhsar D.S."/>
            <person name="Boore J.L."/>
        </authorList>
    </citation>
    <scope>NUCLEOTIDE SEQUENCE [LARGE SCALE GENOMIC DNA]</scope>
    <source>
        <strain evidence="4">Pr102</strain>
    </source>
</reference>
<keyword evidence="4" id="KW-1185">Reference proteome</keyword>
<dbReference type="EMBL" id="DS566050">
    <property type="status" value="NOT_ANNOTATED_CDS"/>
    <property type="molecule type" value="Genomic_DNA"/>
</dbReference>
<dbReference type="GO" id="GO:0046983">
    <property type="term" value="F:protein dimerization activity"/>
    <property type="evidence" value="ECO:0007669"/>
    <property type="project" value="InterPro"/>
</dbReference>
<dbReference type="InterPro" id="IPR012337">
    <property type="entry name" value="RNaseH-like_sf"/>
</dbReference>
<dbReference type="InterPro" id="IPR008906">
    <property type="entry name" value="HATC_C_dom"/>
</dbReference>
<dbReference type="InParanoid" id="H3GUF5"/>
<organism evidence="3 4">
    <name type="scientific">Phytophthora ramorum</name>
    <name type="common">Sudden oak death agent</name>
    <dbReference type="NCBI Taxonomy" id="164328"/>
    <lineage>
        <taxon>Eukaryota</taxon>
        <taxon>Sar</taxon>
        <taxon>Stramenopiles</taxon>
        <taxon>Oomycota</taxon>
        <taxon>Peronosporomycetes</taxon>
        <taxon>Peronosporales</taxon>
        <taxon>Peronosporaceae</taxon>
        <taxon>Phytophthora</taxon>
    </lineage>
</organism>
<feature type="domain" description="HAT C-terminal dimerisation" evidence="2">
    <location>
        <begin position="877"/>
        <end position="906"/>
    </location>
</feature>
<feature type="region of interest" description="Disordered" evidence="1">
    <location>
        <begin position="1"/>
        <end position="65"/>
    </location>
</feature>
<dbReference type="OMA" id="KYPFLAR"/>